<dbReference type="Proteomes" id="UP000177515">
    <property type="component" value="Chromosome 1"/>
</dbReference>
<keyword evidence="2" id="KW-1185">Reference proteome</keyword>
<name>A0ABM6F3H9_9BURK</name>
<gene>
    <name evidence="1" type="ORF">BKK80_08960</name>
</gene>
<evidence type="ECO:0000313" key="1">
    <source>
        <dbReference type="EMBL" id="AOZ05940.1"/>
    </source>
</evidence>
<proteinExistence type="predicted"/>
<organism evidence="1 2">
    <name type="scientific">Cupriavidus malaysiensis</name>
    <dbReference type="NCBI Taxonomy" id="367825"/>
    <lineage>
        <taxon>Bacteria</taxon>
        <taxon>Pseudomonadati</taxon>
        <taxon>Pseudomonadota</taxon>
        <taxon>Betaproteobacteria</taxon>
        <taxon>Burkholderiales</taxon>
        <taxon>Burkholderiaceae</taxon>
        <taxon>Cupriavidus</taxon>
    </lineage>
</organism>
<dbReference type="EMBL" id="CP017754">
    <property type="protein sequence ID" value="AOZ05940.1"/>
    <property type="molecule type" value="Genomic_DNA"/>
</dbReference>
<accession>A0ABM6F3H9</accession>
<protein>
    <submittedName>
        <fullName evidence="1">Uncharacterized protein</fullName>
    </submittedName>
</protein>
<sequence length="169" mass="18680">MENLDLLQMATNAGGTLEGPSSVRMRPTHLEHIATRIIRAAGAVRTLLEPVPVERDQHGYFFHPALPAQRGADFRLDWFAFANGFDVKSVVMEDDELPAKACERYLGPAGDFSDWAPKSPAGKGWFCLAIYDCEEGPTAVYVREVRRLAQDTCWRVSDMQPSAPSGVAQ</sequence>
<evidence type="ECO:0000313" key="2">
    <source>
        <dbReference type="Proteomes" id="UP000177515"/>
    </source>
</evidence>
<reference evidence="1 2" key="1">
    <citation type="submission" date="2016-10" db="EMBL/GenBank/DDBJ databases">
        <title>Complete genome sequences of three Cupriavidus strains isolated from various Malaysian environments.</title>
        <authorList>
            <person name="Abdullah A.A.-A."/>
            <person name="Shafie N.A.H."/>
            <person name="Lau N.S."/>
        </authorList>
    </citation>
    <scope>NUCLEOTIDE SEQUENCE [LARGE SCALE GENOMIC DNA]</scope>
    <source>
        <strain evidence="1 2">USMAA1020</strain>
    </source>
</reference>
<dbReference type="RefSeq" id="WP_071069091.1">
    <property type="nucleotide sequence ID" value="NZ_CP017754.1"/>
</dbReference>